<dbReference type="RefSeq" id="WP_003079037.1">
    <property type="nucleotide sequence ID" value="NZ_AEUW02000001.1"/>
</dbReference>
<evidence type="ECO:0000259" key="1">
    <source>
        <dbReference type="PROSITE" id="PS50075"/>
    </source>
</evidence>
<dbReference type="Pfam" id="PF00550">
    <property type="entry name" value="PP-binding"/>
    <property type="match status" value="1"/>
</dbReference>
<dbReference type="InterPro" id="IPR009081">
    <property type="entry name" value="PP-bd_ACP"/>
</dbReference>
<dbReference type="eggNOG" id="COG0236">
    <property type="taxonomic scope" value="Bacteria"/>
</dbReference>
<gene>
    <name evidence="2" type="ORF">STRMA_0776</name>
</gene>
<comment type="caution">
    <text evidence="2">The sequence shown here is derived from an EMBL/GenBank/DDBJ whole genome shotgun (WGS) entry which is preliminary data.</text>
</comment>
<evidence type="ECO:0000313" key="3">
    <source>
        <dbReference type="Proteomes" id="UP000003573"/>
    </source>
</evidence>
<organism evidence="2 3">
    <name type="scientific">Streptococcus macacae NCTC 11558</name>
    <dbReference type="NCBI Taxonomy" id="764298"/>
    <lineage>
        <taxon>Bacteria</taxon>
        <taxon>Bacillati</taxon>
        <taxon>Bacillota</taxon>
        <taxon>Bacilli</taxon>
        <taxon>Lactobacillales</taxon>
        <taxon>Streptococcaceae</taxon>
        <taxon>Streptococcus</taxon>
    </lineage>
</organism>
<reference evidence="2 3" key="1">
    <citation type="journal article" date="2014" name="Int. J. Syst. Evol. Microbiol.">
        <title>Phylogenomics and the dynamic genome evolution of the genus Streptococcus.</title>
        <authorList>
            <consortium name="The Broad Institute Genome Sequencing Platform"/>
            <person name="Richards V.P."/>
            <person name="Palmer S.R."/>
            <person name="Pavinski Bitar P.D."/>
            <person name="Qin X."/>
            <person name="Weinstock G.M."/>
            <person name="Highlander S.K."/>
            <person name="Town C.D."/>
            <person name="Burne R.A."/>
            <person name="Stanhope M.J."/>
        </authorList>
    </citation>
    <scope>NUCLEOTIDE SEQUENCE [LARGE SCALE GENOMIC DNA]</scope>
    <source>
        <strain evidence="2 3">NCTC 11558</strain>
    </source>
</reference>
<dbReference type="AlphaFoldDB" id="G5JUF3"/>
<proteinExistence type="predicted"/>
<dbReference type="OrthoDB" id="2652699at2"/>
<name>G5JUF3_9STRE</name>
<dbReference type="Proteomes" id="UP000003573">
    <property type="component" value="Unassembled WGS sequence"/>
</dbReference>
<dbReference type="PROSITE" id="PS50075">
    <property type="entry name" value="CARRIER"/>
    <property type="match status" value="1"/>
</dbReference>
<dbReference type="EMBL" id="AEUW02000001">
    <property type="protein sequence ID" value="EHJ51798.1"/>
    <property type="molecule type" value="Genomic_DNA"/>
</dbReference>
<sequence length="76" mass="9056">MENKEKVREIVEEIVEMEDFADDAKFIELFEFDSMLILELVSQLERTFNIVIPEEEYPNLQSLNDIYRVIDQQLSA</sequence>
<evidence type="ECO:0000313" key="2">
    <source>
        <dbReference type="EMBL" id="EHJ51798.1"/>
    </source>
</evidence>
<protein>
    <submittedName>
        <fullName evidence="2">Acyl carrier protein</fullName>
    </submittedName>
</protein>
<dbReference type="Gene3D" id="1.10.1200.10">
    <property type="entry name" value="ACP-like"/>
    <property type="match status" value="1"/>
</dbReference>
<dbReference type="InterPro" id="IPR036736">
    <property type="entry name" value="ACP-like_sf"/>
</dbReference>
<accession>G5JUF3</accession>
<keyword evidence="3" id="KW-1185">Reference proteome</keyword>
<dbReference type="SUPFAM" id="SSF47336">
    <property type="entry name" value="ACP-like"/>
    <property type="match status" value="1"/>
</dbReference>
<dbReference type="STRING" id="764298.STRMA_0776"/>
<feature type="domain" description="Carrier" evidence="1">
    <location>
        <begin position="1"/>
        <end position="74"/>
    </location>
</feature>